<keyword evidence="3" id="KW-0597">Phosphoprotein</keyword>
<evidence type="ECO:0000259" key="5">
    <source>
        <dbReference type="PROSITE" id="PS50109"/>
    </source>
</evidence>
<dbReference type="GO" id="GO:0000155">
    <property type="term" value="F:phosphorelay sensor kinase activity"/>
    <property type="evidence" value="ECO:0007669"/>
    <property type="project" value="InterPro"/>
</dbReference>
<dbReference type="InterPro" id="IPR000014">
    <property type="entry name" value="PAS"/>
</dbReference>
<dbReference type="AlphaFoldDB" id="A0A5C5ZPR4"/>
<dbReference type="PROSITE" id="PS50109">
    <property type="entry name" value="HIS_KIN"/>
    <property type="match status" value="1"/>
</dbReference>
<dbReference type="Pfam" id="PF02518">
    <property type="entry name" value="HATPase_c"/>
    <property type="match status" value="1"/>
</dbReference>
<evidence type="ECO:0000256" key="4">
    <source>
        <dbReference type="SAM" id="Coils"/>
    </source>
</evidence>
<dbReference type="InterPro" id="IPR004358">
    <property type="entry name" value="Sig_transdc_His_kin-like_C"/>
</dbReference>
<dbReference type="RefSeq" id="WP_146523638.1">
    <property type="nucleotide sequence ID" value="NZ_CP151726.1"/>
</dbReference>
<dbReference type="InterPro" id="IPR003594">
    <property type="entry name" value="HATPase_dom"/>
</dbReference>
<dbReference type="SMART" id="SM00387">
    <property type="entry name" value="HATPase_c"/>
    <property type="match status" value="1"/>
</dbReference>
<evidence type="ECO:0000256" key="1">
    <source>
        <dbReference type="ARBA" id="ARBA00000085"/>
    </source>
</evidence>
<dbReference type="PRINTS" id="PR00344">
    <property type="entry name" value="BCTRLSENSOR"/>
</dbReference>
<keyword evidence="6" id="KW-0808">Transferase</keyword>
<dbReference type="CDD" id="cd00082">
    <property type="entry name" value="HisKA"/>
    <property type="match status" value="1"/>
</dbReference>
<dbReference type="InterPro" id="IPR036097">
    <property type="entry name" value="HisK_dim/P_sf"/>
</dbReference>
<dbReference type="InterPro" id="IPR003661">
    <property type="entry name" value="HisK_dim/P_dom"/>
</dbReference>
<dbReference type="SUPFAM" id="SSF55785">
    <property type="entry name" value="PYP-like sensor domain (PAS domain)"/>
    <property type="match status" value="1"/>
</dbReference>
<dbReference type="InterPro" id="IPR036890">
    <property type="entry name" value="HATPase_C_sf"/>
</dbReference>
<organism evidence="6 7">
    <name type="scientific">Stieleria varia</name>
    <dbReference type="NCBI Taxonomy" id="2528005"/>
    <lineage>
        <taxon>Bacteria</taxon>
        <taxon>Pseudomonadati</taxon>
        <taxon>Planctomycetota</taxon>
        <taxon>Planctomycetia</taxon>
        <taxon>Pirellulales</taxon>
        <taxon>Pirellulaceae</taxon>
        <taxon>Stieleria</taxon>
    </lineage>
</organism>
<dbReference type="InterPro" id="IPR005467">
    <property type="entry name" value="His_kinase_dom"/>
</dbReference>
<evidence type="ECO:0000313" key="6">
    <source>
        <dbReference type="EMBL" id="TWT89474.1"/>
    </source>
</evidence>
<dbReference type="OrthoDB" id="260274at2"/>
<dbReference type="PANTHER" id="PTHR43065:SF50">
    <property type="entry name" value="HISTIDINE KINASE"/>
    <property type="match status" value="1"/>
</dbReference>
<dbReference type="Gene3D" id="1.10.287.130">
    <property type="match status" value="1"/>
</dbReference>
<evidence type="ECO:0000256" key="2">
    <source>
        <dbReference type="ARBA" id="ARBA00012438"/>
    </source>
</evidence>
<evidence type="ECO:0000256" key="3">
    <source>
        <dbReference type="ARBA" id="ARBA00022553"/>
    </source>
</evidence>
<dbReference type="SUPFAM" id="SSF55874">
    <property type="entry name" value="ATPase domain of HSP90 chaperone/DNA topoisomerase II/histidine kinase"/>
    <property type="match status" value="1"/>
</dbReference>
<gene>
    <name evidence="6" type="primary">dctB_2</name>
    <name evidence="6" type="ORF">Pla52n_67620</name>
</gene>
<keyword evidence="7" id="KW-1185">Reference proteome</keyword>
<dbReference type="PANTHER" id="PTHR43065">
    <property type="entry name" value="SENSOR HISTIDINE KINASE"/>
    <property type="match status" value="1"/>
</dbReference>
<sequence length="459" mass="50396">MSDLELLRRRFDRERAARKEAESLLEKKSAEVYQANQQLLELAQRTKAIVDTAAEGIVTYNREGVIQSCNRSAERIFDRDSACGANIRELFAAPENAEPILFLIPDACPSIFPDGSATREPVELVAQRHNHEPFACEISVGRTHHTPNLGNPSLGNPVTYTALIRDLSKRKLLEANLQQARKMESIGQLAAGIAHEINTPIQFVSSNLQFLHDAFNDVGELLDLFDELVTAVKNNATTDGLIKQINDRSELVDLPFLREELPDAIAQSLDGIERVAGIVKTMKEFSQSSSGCRTPVDINQSIEKALAVAANQYSDVAKICTELQSDLDKAPCMEDQFMQVILIVLANAADAISEHCEPGKGTILIGTEQIADRIQIRITDNGCGIKPEVQERIFDPFFTTKEVGKGSGQGLAFAYDVIVNKHNGTIAVESTESGCTTILISLPLSHTTILTESQECMSY</sequence>
<proteinExistence type="predicted"/>
<keyword evidence="4" id="KW-0175">Coiled coil</keyword>
<dbReference type="InterPro" id="IPR035965">
    <property type="entry name" value="PAS-like_dom_sf"/>
</dbReference>
<protein>
    <recommendedName>
        <fullName evidence="2">histidine kinase</fullName>
        <ecNumber evidence="2">2.7.13.3</ecNumber>
    </recommendedName>
</protein>
<feature type="coiled-coil region" evidence="4">
    <location>
        <begin position="4"/>
        <end position="45"/>
    </location>
</feature>
<dbReference type="SUPFAM" id="SSF47384">
    <property type="entry name" value="Homodimeric domain of signal transducing histidine kinase"/>
    <property type="match status" value="1"/>
</dbReference>
<dbReference type="Gene3D" id="3.30.565.10">
    <property type="entry name" value="Histidine kinase-like ATPase, C-terminal domain"/>
    <property type="match status" value="1"/>
</dbReference>
<feature type="domain" description="Histidine kinase" evidence="5">
    <location>
        <begin position="192"/>
        <end position="446"/>
    </location>
</feature>
<dbReference type="Proteomes" id="UP000320176">
    <property type="component" value="Unassembled WGS sequence"/>
</dbReference>
<comment type="caution">
    <text evidence="6">The sequence shown here is derived from an EMBL/GenBank/DDBJ whole genome shotgun (WGS) entry which is preliminary data.</text>
</comment>
<dbReference type="EC" id="2.7.13.3" evidence="2"/>
<dbReference type="EMBL" id="SJPN01000021">
    <property type="protein sequence ID" value="TWT89474.1"/>
    <property type="molecule type" value="Genomic_DNA"/>
</dbReference>
<comment type="catalytic activity">
    <reaction evidence="1">
        <text>ATP + protein L-histidine = ADP + protein N-phospho-L-histidine.</text>
        <dbReference type="EC" id="2.7.13.3"/>
    </reaction>
</comment>
<evidence type="ECO:0000313" key="7">
    <source>
        <dbReference type="Proteomes" id="UP000320176"/>
    </source>
</evidence>
<dbReference type="Gene3D" id="3.30.450.20">
    <property type="entry name" value="PAS domain"/>
    <property type="match status" value="1"/>
</dbReference>
<reference evidence="6 7" key="1">
    <citation type="submission" date="2019-02" db="EMBL/GenBank/DDBJ databases">
        <title>Deep-cultivation of Planctomycetes and their phenomic and genomic characterization uncovers novel biology.</title>
        <authorList>
            <person name="Wiegand S."/>
            <person name="Jogler M."/>
            <person name="Boedeker C."/>
            <person name="Pinto D."/>
            <person name="Vollmers J."/>
            <person name="Rivas-Marin E."/>
            <person name="Kohn T."/>
            <person name="Peeters S.H."/>
            <person name="Heuer A."/>
            <person name="Rast P."/>
            <person name="Oberbeckmann S."/>
            <person name="Bunk B."/>
            <person name="Jeske O."/>
            <person name="Meyerdierks A."/>
            <person name="Storesund J.E."/>
            <person name="Kallscheuer N."/>
            <person name="Luecker S."/>
            <person name="Lage O.M."/>
            <person name="Pohl T."/>
            <person name="Merkel B.J."/>
            <person name="Hornburger P."/>
            <person name="Mueller R.-W."/>
            <person name="Bruemmer F."/>
            <person name="Labrenz M."/>
            <person name="Spormann A.M."/>
            <person name="Op Den Camp H."/>
            <person name="Overmann J."/>
            <person name="Amann R."/>
            <person name="Jetten M.S.M."/>
            <person name="Mascher T."/>
            <person name="Medema M.H."/>
            <person name="Devos D.P."/>
            <person name="Kaster A.-K."/>
            <person name="Ovreas L."/>
            <person name="Rohde M."/>
            <person name="Galperin M.Y."/>
            <person name="Jogler C."/>
        </authorList>
    </citation>
    <scope>NUCLEOTIDE SEQUENCE [LARGE SCALE GENOMIC DNA]</scope>
    <source>
        <strain evidence="6 7">Pla52n</strain>
    </source>
</reference>
<name>A0A5C5ZPR4_9BACT</name>
<dbReference type="Pfam" id="PF13188">
    <property type="entry name" value="PAS_8"/>
    <property type="match status" value="1"/>
</dbReference>
<accession>A0A5C5ZPR4</accession>